<keyword evidence="2" id="KW-1185">Reference proteome</keyword>
<reference evidence="1 2" key="1">
    <citation type="submission" date="2023-03" db="EMBL/GenBank/DDBJ databases">
        <title>High recombination rates correlate with genetic variation in Cardiocondyla obscurior ants.</title>
        <authorList>
            <person name="Errbii M."/>
        </authorList>
    </citation>
    <scope>NUCLEOTIDE SEQUENCE [LARGE SCALE GENOMIC DNA]</scope>
    <source>
        <strain evidence="1">Alpha-2009</strain>
        <tissue evidence="1">Whole body</tissue>
    </source>
</reference>
<dbReference type="Proteomes" id="UP001430953">
    <property type="component" value="Unassembled WGS sequence"/>
</dbReference>
<name>A0AAW2EHR6_9HYME</name>
<accession>A0AAW2EHR6</accession>
<evidence type="ECO:0000313" key="2">
    <source>
        <dbReference type="Proteomes" id="UP001430953"/>
    </source>
</evidence>
<gene>
    <name evidence="1" type="ORF">PUN28_018065</name>
</gene>
<protein>
    <recommendedName>
        <fullName evidence="3">Ribosomal protein L19</fullName>
    </recommendedName>
</protein>
<evidence type="ECO:0008006" key="3">
    <source>
        <dbReference type="Google" id="ProtNLM"/>
    </source>
</evidence>
<organism evidence="1 2">
    <name type="scientific">Cardiocondyla obscurior</name>
    <dbReference type="NCBI Taxonomy" id="286306"/>
    <lineage>
        <taxon>Eukaryota</taxon>
        <taxon>Metazoa</taxon>
        <taxon>Ecdysozoa</taxon>
        <taxon>Arthropoda</taxon>
        <taxon>Hexapoda</taxon>
        <taxon>Insecta</taxon>
        <taxon>Pterygota</taxon>
        <taxon>Neoptera</taxon>
        <taxon>Endopterygota</taxon>
        <taxon>Hymenoptera</taxon>
        <taxon>Apocrita</taxon>
        <taxon>Aculeata</taxon>
        <taxon>Formicoidea</taxon>
        <taxon>Formicidae</taxon>
        <taxon>Myrmicinae</taxon>
        <taxon>Cardiocondyla</taxon>
    </lineage>
</organism>
<sequence length="176" mass="20922">MLKCKKITYNHPRATRKPRDTSTNASEINLKLLTIPYSPVKTQERYHQRSPYGYLNVLGMVGEARRARAITSGDFVIVRVHNIAYTLHIPHHRIRDEVRRDVFIFIPRFKVITSHRNNCLLVRKIKLIEYSYICRRKKRCKNRVGSLTYYAQADFRLRSKKEKEIKKKTKQNEYSG</sequence>
<dbReference type="EMBL" id="JADYXP020000022">
    <property type="protein sequence ID" value="KAL0102520.1"/>
    <property type="molecule type" value="Genomic_DNA"/>
</dbReference>
<proteinExistence type="predicted"/>
<evidence type="ECO:0000313" key="1">
    <source>
        <dbReference type="EMBL" id="KAL0102520.1"/>
    </source>
</evidence>
<dbReference type="AlphaFoldDB" id="A0AAW2EHR6"/>
<comment type="caution">
    <text evidence="1">The sequence shown here is derived from an EMBL/GenBank/DDBJ whole genome shotgun (WGS) entry which is preliminary data.</text>
</comment>